<keyword evidence="2" id="KW-0812">Transmembrane</keyword>
<protein>
    <submittedName>
        <fullName evidence="3">Uncharacterized protein</fullName>
    </submittedName>
</protein>
<keyword evidence="2" id="KW-0472">Membrane</keyword>
<dbReference type="Proteomes" id="UP000426265">
    <property type="component" value="Unassembled WGS sequence"/>
</dbReference>
<dbReference type="PANTHER" id="PTHR31170:SF21">
    <property type="match status" value="1"/>
</dbReference>
<evidence type="ECO:0000256" key="2">
    <source>
        <dbReference type="SAM" id="Phobius"/>
    </source>
</evidence>
<dbReference type="AlphaFoldDB" id="A0A178VDB3"/>
<reference evidence="3" key="2">
    <citation type="submission" date="2016-03" db="EMBL/GenBank/DDBJ databases">
        <title>Full-length assembly of Arabidopsis thaliana Ler reveals the complement of translocations and inversions.</title>
        <authorList>
            <person name="Zapata L."/>
            <person name="Schneeberger K."/>
            <person name="Ossowski S."/>
        </authorList>
    </citation>
    <scope>NUCLEOTIDE SEQUENCE [LARGE SCALE GENOMIC DNA]</scope>
    <source>
        <tissue evidence="3">Leaf</tissue>
    </source>
</reference>
<dbReference type="InterPro" id="IPR004158">
    <property type="entry name" value="DUF247_pln"/>
</dbReference>
<keyword evidence="2" id="KW-1133">Transmembrane helix</keyword>
<evidence type="ECO:0000313" key="4">
    <source>
        <dbReference type="EMBL" id="VYS59627.1"/>
    </source>
</evidence>
<feature type="transmembrane region" description="Helical" evidence="2">
    <location>
        <begin position="449"/>
        <end position="472"/>
    </location>
</feature>
<feature type="region of interest" description="Disordered" evidence="1">
    <location>
        <begin position="265"/>
        <end position="289"/>
    </location>
</feature>
<reference evidence="4 6" key="3">
    <citation type="submission" date="2019-11" db="EMBL/GenBank/DDBJ databases">
        <authorList>
            <person name="Jiao W.-B."/>
            <person name="Schneeberger K."/>
        </authorList>
    </citation>
    <scope>NUCLEOTIDE SEQUENCE [LARGE SCALE GENOMIC DNA]</scope>
    <source>
        <strain evidence="6">cv. An-1</strain>
    </source>
</reference>
<gene>
    <name evidence="3" type="ordered locus">AXX17_At3g41220</name>
    <name evidence="4" type="ORF">AN1_LOCUS15065</name>
</gene>
<evidence type="ECO:0000313" key="6">
    <source>
        <dbReference type="Proteomes" id="UP000426265"/>
    </source>
</evidence>
<evidence type="ECO:0000313" key="5">
    <source>
        <dbReference type="Proteomes" id="UP000078284"/>
    </source>
</evidence>
<name>A0A178VDB3_ARATH</name>
<sequence>MEDETRSTSSLSDIAISIIDEGPLSPLRQRTERSFVSHIKRNLQSSGKPLILLESAGKASCCIFRIPDSLAEVNPKAYKPKVVSIGPYHYGENHLQMIQQHKFRFLELFVDRATKKGMDEHVLYASVGALQHKIRASYSEELRIEKSELVSMMILDGCFILMLLLIVSRKIDLDLNKDPIFTIPWIFASIQSDLLLLENQVPFFVLQTIFDKSGIGVPGDLNRMAFSFFNLSIDKPDTYWAKHRDRGAKHLLDLNRKTFIPSMRSMGESETTPSSKFQHSKGKSGEVSSSESTFPLILSAKRLRLQGIKFRLRSDAESILDIKLKKNKLQIPLLRLDGFISSIFLNCVAFEQFYTESTNDITSYVVFMGCLLNDQEDATFLNNDKRIIENYFGNENEVSQFFKTICKDVVFDTRRSYLRNVFEGVNEYTSKTYNGVWAGFRHTHFESPWTALSSFAVVFVILLTMTQAAYAIRSYYHDTERDGNSASP</sequence>
<evidence type="ECO:0000256" key="1">
    <source>
        <dbReference type="SAM" id="MobiDB-lite"/>
    </source>
</evidence>
<dbReference type="ExpressionAtlas" id="A0A178VDB3">
    <property type="expression patterns" value="baseline and differential"/>
</dbReference>
<dbReference type="EMBL" id="CACRSJ010000106">
    <property type="protein sequence ID" value="VYS59627.1"/>
    <property type="molecule type" value="Genomic_DNA"/>
</dbReference>
<feature type="compositionally biased region" description="Polar residues" evidence="1">
    <location>
        <begin position="268"/>
        <end position="277"/>
    </location>
</feature>
<evidence type="ECO:0000313" key="3">
    <source>
        <dbReference type="EMBL" id="OAP02882.1"/>
    </source>
</evidence>
<organism evidence="3 5">
    <name type="scientific">Arabidopsis thaliana</name>
    <name type="common">Mouse-ear cress</name>
    <dbReference type="NCBI Taxonomy" id="3702"/>
    <lineage>
        <taxon>Eukaryota</taxon>
        <taxon>Viridiplantae</taxon>
        <taxon>Streptophyta</taxon>
        <taxon>Embryophyta</taxon>
        <taxon>Tracheophyta</taxon>
        <taxon>Spermatophyta</taxon>
        <taxon>Magnoliopsida</taxon>
        <taxon>eudicotyledons</taxon>
        <taxon>Gunneridae</taxon>
        <taxon>Pentapetalae</taxon>
        <taxon>rosids</taxon>
        <taxon>malvids</taxon>
        <taxon>Brassicales</taxon>
        <taxon>Brassicaceae</taxon>
        <taxon>Camelineae</taxon>
        <taxon>Arabidopsis</taxon>
    </lineage>
</organism>
<dbReference type="Pfam" id="PF03140">
    <property type="entry name" value="DUF247"/>
    <property type="match status" value="1"/>
</dbReference>
<dbReference type="Proteomes" id="UP000078284">
    <property type="component" value="Chromosome 3"/>
</dbReference>
<reference evidence="5" key="1">
    <citation type="journal article" date="2016" name="Proc. Natl. Acad. Sci. U.S.A.">
        <title>Chromosome-level assembly of Arabidopsis thaliana Ler reveals the extent of translocation and inversion polymorphisms.</title>
        <authorList>
            <person name="Zapata L."/>
            <person name="Ding J."/>
            <person name="Willing E.M."/>
            <person name="Hartwig B."/>
            <person name="Bezdan D."/>
            <person name="Jiao W.B."/>
            <person name="Patel V."/>
            <person name="Velikkakam James G."/>
            <person name="Koornneef M."/>
            <person name="Ossowski S."/>
            <person name="Schneeberger K."/>
        </authorList>
    </citation>
    <scope>NUCLEOTIDE SEQUENCE [LARGE SCALE GENOMIC DNA]</scope>
    <source>
        <strain evidence="5">cv. Landsberg erecta</strain>
    </source>
</reference>
<dbReference type="PANTHER" id="PTHR31170">
    <property type="entry name" value="BNAC04G53230D PROTEIN"/>
    <property type="match status" value="1"/>
</dbReference>
<proteinExistence type="predicted"/>
<accession>A0A178VDB3</accession>
<dbReference type="EMBL" id="LUHQ01000003">
    <property type="protein sequence ID" value="OAP02882.1"/>
    <property type="molecule type" value="Genomic_DNA"/>
</dbReference>